<evidence type="ECO:0000313" key="2">
    <source>
        <dbReference type="Proteomes" id="UP001211619"/>
    </source>
</evidence>
<dbReference type="KEGG" id="vg:80832193"/>
<sequence>MSGGFSGAKMQGVVCPDCGHGGGSSYPCWCSRCYDKGNKVLMLPSVNKFTYVCSWSESLKFQQSK</sequence>
<dbReference type="EMBL" id="OP595144">
    <property type="protein sequence ID" value="WAX24537.1"/>
    <property type="molecule type" value="Genomic_DNA"/>
</dbReference>
<reference evidence="1 2" key="1">
    <citation type="submission" date="2022-10" db="EMBL/GenBank/DDBJ databases">
        <title>Complete genome sequence analysis of a novel Escherichia coli phage vB_EcoM_DE15.</title>
        <authorList>
            <person name="Cui J."/>
        </authorList>
    </citation>
    <scope>NUCLEOTIDE SEQUENCE [LARGE SCALE GENOMIC DNA]</scope>
</reference>
<proteinExistence type="predicted"/>
<dbReference type="GeneID" id="80832193"/>
<organism evidence="1 2">
    <name type="scientific">Escherichia phage vB_EcoM_DE15</name>
    <dbReference type="NCBI Taxonomy" id="3003366"/>
    <lineage>
        <taxon>Viruses</taxon>
        <taxon>Duplodnaviria</taxon>
        <taxon>Heunggongvirae</taxon>
        <taxon>Uroviricota</taxon>
        <taxon>Caudoviricetes</taxon>
        <taxon>Chaseviridae</taxon>
        <taxon>Cleopatravirinae</taxon>
        <taxon>Carltongylesvirus</taxon>
        <taxon>Carltongylesvirus DE15</taxon>
    </lineage>
</organism>
<keyword evidence="2" id="KW-1185">Reference proteome</keyword>
<dbReference type="RefSeq" id="YP_010845044.1">
    <property type="nucleotide sequence ID" value="NC_079184.1"/>
</dbReference>
<protein>
    <submittedName>
        <fullName evidence="1">Uncharacterized protein</fullName>
    </submittedName>
</protein>
<name>A0A9Y1MS18_9CAUD</name>
<dbReference type="Proteomes" id="UP001211619">
    <property type="component" value="Segment"/>
</dbReference>
<accession>A0A9Y1MS18</accession>
<evidence type="ECO:0000313" key="1">
    <source>
        <dbReference type="EMBL" id="WAX24537.1"/>
    </source>
</evidence>